<comment type="caution">
    <text evidence="2">The sequence shown here is derived from an EMBL/GenBank/DDBJ whole genome shotgun (WGS) entry which is preliminary data.</text>
</comment>
<evidence type="ECO:0000256" key="1">
    <source>
        <dbReference type="SAM" id="Phobius"/>
    </source>
</evidence>
<keyword evidence="2" id="KW-0614">Plasmid</keyword>
<keyword evidence="1" id="KW-0812">Transmembrane</keyword>
<geneLocation type="plasmid" evidence="2 3">
    <name>p4Cn27606</name>
</geneLocation>
<dbReference type="EMBL" id="JENW01000168">
    <property type="protein sequence ID" value="KEI11402.1"/>
    <property type="molecule type" value="Genomic_DNA"/>
</dbReference>
<dbReference type="AlphaFoldDB" id="A0AA40IRE8"/>
<keyword evidence="1" id="KW-0472">Membrane</keyword>
<dbReference type="Proteomes" id="UP000027770">
    <property type="component" value="Plasmid p4Cn27606"/>
</dbReference>
<dbReference type="InterPro" id="IPR024405">
    <property type="entry name" value="Phage_BhlA/UviB"/>
</dbReference>
<protein>
    <submittedName>
        <fullName evidence="2">UviB</fullName>
    </submittedName>
</protein>
<keyword evidence="3" id="KW-1185">Reference proteome</keyword>
<evidence type="ECO:0000313" key="2">
    <source>
        <dbReference type="EMBL" id="KEI11402.1"/>
    </source>
</evidence>
<organism evidence="2 3">
    <name type="scientific">Clostridium novyi B str. ATCC 27606</name>
    <dbReference type="NCBI Taxonomy" id="1443123"/>
    <lineage>
        <taxon>Bacteria</taxon>
        <taxon>Bacillati</taxon>
        <taxon>Bacillota</taxon>
        <taxon>Clostridia</taxon>
        <taxon>Eubacteriales</taxon>
        <taxon>Clostridiaceae</taxon>
        <taxon>Clostridium</taxon>
    </lineage>
</organism>
<keyword evidence="1" id="KW-1133">Transmembrane helix</keyword>
<dbReference type="Pfam" id="PF10960">
    <property type="entry name" value="Holin_BhlA"/>
    <property type="match status" value="1"/>
</dbReference>
<name>A0AA40IRE8_CLONO</name>
<proteinExistence type="predicted"/>
<accession>A0AA40IRE8</accession>
<sequence>MIILEQEILKLASSQGIWAALSVALIFYILKAQEKRDGKQELREVNYQSIIEKLTDKFNLVEDVKKDVEDIKELIHKTNS</sequence>
<feature type="transmembrane region" description="Helical" evidence="1">
    <location>
        <begin position="12"/>
        <end position="30"/>
    </location>
</feature>
<evidence type="ECO:0000313" key="3">
    <source>
        <dbReference type="Proteomes" id="UP000027770"/>
    </source>
</evidence>
<gene>
    <name evidence="2" type="ORF">Z959_p0105</name>
</gene>
<reference evidence="3" key="1">
    <citation type="journal article" date="2014" name="PLoS ONE">
        <title>Plasmidome interchange between Clostridium botulinum, Clostridium novyi and Clostridium haemolyticum converts strains of independent lineages into distinctly different pathogens.</title>
        <authorList>
            <person name="Skarin H."/>
            <person name="Segerman B."/>
        </authorList>
    </citation>
    <scope>NUCLEOTIDE SEQUENCE [LARGE SCALE GENOMIC DNA]</scope>
    <source>
        <strain evidence="3">ATCC 27606</strain>
    </source>
</reference>